<keyword evidence="4" id="KW-1185">Reference proteome</keyword>
<dbReference type="AlphaFoldDB" id="A0A8J5GGD0"/>
<sequence length="999" mass="112156">MAYSNQTSDDSSVTNPHVSSHIPSSSQTPVDSSFALNIGHKLDGHNYLQWSQSMMMFVIGRDRDDHLTGAAVEPVVGDPNIRNWKTKNNLVMSWLICSMITEIGEKFLLYLSVKEIWDAARETFSISDNTIELFHVESILQDLHQVDPFFFTLTRLGQKLDHFESHGWKCTDDAAYIKKIIETKQVFKFLMGLEKSLDEVRGRILKVKPLPNLREVFFEVCREESRKRIMMGTPIETLFSESSALATAIEEFTSLATRKQPQNSAPQRGRPRCNTTTVDVPKPSPFTKEQMNVLRQIFKSQVTANTVKSLQQPLKVLKVEPTISPQSELVDSKSLDNSISNLDLPIDLQKAQQRPAWHIAVLEEYRVLETALKASETAKELLQSKRENDRALLLKDEELKALLIQVREINLLRESNVQLREENKHNFEEFQRYLNEAQKARVDAEKFENLLREKQLQYDASQKEVFLRKSETEIELTKKLLSEKQETIANLDQSLAKCQLDLAEQEKRVNNAVQAQGTIKLENEKQKKIMSVLKKRNDNLMKEKEELNQEKMVLLKEIDDFKSGQKTSVETSIKQATKEKDTRIQILERTLERERDENKKQKQKRESTEKTIFELIQKISKEKKALSEEFLRHKLAAEALKSSGGTTSQLPSETTLSEQFDRYIQATVQLETAPGSIADVGPATATDTVSVDASIATAGRRVATQPTRPLIPQVKPAVEKEKDSAVVQPTSSARRIVGRRIVRPRLARPPEEPQADGGTSGVEGSSLTEDEKTSTSHEHESSGDNLFGHPASSGCKNIASTSNENEDVAPRDLGADAGALLKEMDSDEMYGPTSSAQVAPTDCKHPALKTLQKDLVDATRDELGADVVPPLKKSKYTDGLQDLTQDISNEQAVLPSAVDVETTEASFPSVLHPTSEEIEVDQVMEEILDSIAEESFASDQQNPSLDESAVTEDFPDKPKETCELLDESLRSKAANEITEIPAAEDDREEGELPDEMVHG</sequence>
<evidence type="ECO:0000313" key="3">
    <source>
        <dbReference type="EMBL" id="KAG6501013.1"/>
    </source>
</evidence>
<dbReference type="PANTHER" id="PTHR18898:SF2">
    <property type="entry name" value="NUCLEOPROTEIN TPR"/>
    <property type="match status" value="1"/>
</dbReference>
<dbReference type="GO" id="GO:0005643">
    <property type="term" value="C:nuclear pore"/>
    <property type="evidence" value="ECO:0007669"/>
    <property type="project" value="TreeGrafter"/>
</dbReference>
<dbReference type="GO" id="GO:0006406">
    <property type="term" value="P:mRNA export from nucleus"/>
    <property type="evidence" value="ECO:0007669"/>
    <property type="project" value="TreeGrafter"/>
</dbReference>
<feature type="region of interest" description="Disordered" evidence="2">
    <location>
        <begin position="970"/>
        <end position="999"/>
    </location>
</feature>
<evidence type="ECO:0000256" key="1">
    <source>
        <dbReference type="SAM" id="Coils"/>
    </source>
</evidence>
<feature type="region of interest" description="Disordered" evidence="2">
    <location>
        <begin position="716"/>
        <end position="810"/>
    </location>
</feature>
<comment type="caution">
    <text evidence="3">The sequence shown here is derived from an EMBL/GenBank/DDBJ whole genome shotgun (WGS) entry which is preliminary data.</text>
</comment>
<dbReference type="PANTHER" id="PTHR18898">
    <property type="entry name" value="NUCLEOPROTEIN TPR-RELATED"/>
    <property type="match status" value="1"/>
</dbReference>
<dbReference type="Proteomes" id="UP000734854">
    <property type="component" value="Unassembled WGS sequence"/>
</dbReference>
<dbReference type="EMBL" id="JACMSC010000011">
    <property type="protein sequence ID" value="KAG6501013.1"/>
    <property type="molecule type" value="Genomic_DNA"/>
</dbReference>
<organism evidence="3 4">
    <name type="scientific">Zingiber officinale</name>
    <name type="common">Ginger</name>
    <name type="synonym">Amomum zingiber</name>
    <dbReference type="NCBI Taxonomy" id="94328"/>
    <lineage>
        <taxon>Eukaryota</taxon>
        <taxon>Viridiplantae</taxon>
        <taxon>Streptophyta</taxon>
        <taxon>Embryophyta</taxon>
        <taxon>Tracheophyta</taxon>
        <taxon>Spermatophyta</taxon>
        <taxon>Magnoliopsida</taxon>
        <taxon>Liliopsida</taxon>
        <taxon>Zingiberales</taxon>
        <taxon>Zingiberaceae</taxon>
        <taxon>Zingiber</taxon>
    </lineage>
</organism>
<feature type="region of interest" description="Disordered" evidence="2">
    <location>
        <begin position="1"/>
        <end position="30"/>
    </location>
</feature>
<protein>
    <submittedName>
        <fullName evidence="3">Uncharacterized protein</fullName>
    </submittedName>
</protein>
<dbReference type="GO" id="GO:0017056">
    <property type="term" value="F:structural constituent of nuclear pore"/>
    <property type="evidence" value="ECO:0007669"/>
    <property type="project" value="TreeGrafter"/>
</dbReference>
<name>A0A8J5GGD0_ZINOF</name>
<feature type="region of interest" description="Disordered" evidence="2">
    <location>
        <begin position="935"/>
        <end position="958"/>
    </location>
</feature>
<keyword evidence="1" id="KW-0175">Coiled coil</keyword>
<accession>A0A8J5GGD0</accession>
<feature type="region of interest" description="Disordered" evidence="2">
    <location>
        <begin position="258"/>
        <end position="285"/>
    </location>
</feature>
<feature type="compositionally biased region" description="Basic and acidic residues" evidence="2">
    <location>
        <begin position="769"/>
        <end position="782"/>
    </location>
</feature>
<evidence type="ECO:0000313" key="4">
    <source>
        <dbReference type="Proteomes" id="UP000734854"/>
    </source>
</evidence>
<evidence type="ECO:0000256" key="2">
    <source>
        <dbReference type="SAM" id="MobiDB-lite"/>
    </source>
</evidence>
<proteinExistence type="predicted"/>
<gene>
    <name evidence="3" type="ORF">ZIOFF_040878</name>
</gene>
<feature type="compositionally biased region" description="Basic residues" evidence="2">
    <location>
        <begin position="736"/>
        <end position="746"/>
    </location>
</feature>
<feature type="coiled-coil region" evidence="1">
    <location>
        <begin position="430"/>
        <end position="611"/>
    </location>
</feature>
<reference evidence="3 4" key="1">
    <citation type="submission" date="2020-08" db="EMBL/GenBank/DDBJ databases">
        <title>Plant Genome Project.</title>
        <authorList>
            <person name="Zhang R.-G."/>
        </authorList>
    </citation>
    <scope>NUCLEOTIDE SEQUENCE [LARGE SCALE GENOMIC DNA]</scope>
    <source>
        <tissue evidence="3">Rhizome</tissue>
    </source>
</reference>
<feature type="compositionally biased region" description="Polar residues" evidence="2">
    <location>
        <begin position="794"/>
        <end position="803"/>
    </location>
</feature>
<feature type="compositionally biased region" description="Acidic residues" evidence="2">
    <location>
        <begin position="982"/>
        <end position="999"/>
    </location>
</feature>